<dbReference type="PANTHER" id="PTHR30411">
    <property type="entry name" value="CYTOPLASMIC PROTEIN"/>
    <property type="match status" value="1"/>
</dbReference>
<dbReference type="GO" id="GO:0002161">
    <property type="term" value="F:aminoacyl-tRNA deacylase activity"/>
    <property type="evidence" value="ECO:0007669"/>
    <property type="project" value="InterPro"/>
</dbReference>
<sequence>MTDHEIETKVTSFLDTTTFSYEVINIDPEFADTIMFCEKYGFPLENSANTIIVSSKKKPKIFTASVVRATQRIDVNHVIKPLMNVGRVSFAKPDETAGLTGMMIGGVTVLALPPELPIYIDPGLIDLDYIILGGGSRSIKIKVSPKILHALPNAMVVKGLTGN</sequence>
<dbReference type="PANTHER" id="PTHR30411:SF1">
    <property type="entry name" value="CYTOPLASMIC PROTEIN"/>
    <property type="match status" value="1"/>
</dbReference>
<feature type="domain" description="YbaK/aminoacyl-tRNA synthetase-associated" evidence="1">
    <location>
        <begin position="33"/>
        <end position="146"/>
    </location>
</feature>
<proteinExistence type="predicted"/>
<dbReference type="AlphaFoldDB" id="A0A381Y9B3"/>
<organism evidence="2">
    <name type="scientific">marine metagenome</name>
    <dbReference type="NCBI Taxonomy" id="408172"/>
    <lineage>
        <taxon>unclassified sequences</taxon>
        <taxon>metagenomes</taxon>
        <taxon>ecological metagenomes</taxon>
    </lineage>
</organism>
<gene>
    <name evidence="2" type="ORF">METZ01_LOCUS126324</name>
</gene>
<name>A0A381Y9B3_9ZZZZ</name>
<evidence type="ECO:0000259" key="1">
    <source>
        <dbReference type="Pfam" id="PF04073"/>
    </source>
</evidence>
<dbReference type="Pfam" id="PF04073">
    <property type="entry name" value="tRNA_edit"/>
    <property type="match status" value="1"/>
</dbReference>
<reference evidence="2" key="1">
    <citation type="submission" date="2018-05" db="EMBL/GenBank/DDBJ databases">
        <authorList>
            <person name="Lanie J.A."/>
            <person name="Ng W.-L."/>
            <person name="Kazmierczak K.M."/>
            <person name="Andrzejewski T.M."/>
            <person name="Davidsen T.M."/>
            <person name="Wayne K.J."/>
            <person name="Tettelin H."/>
            <person name="Glass J.I."/>
            <person name="Rusch D."/>
            <person name="Podicherti R."/>
            <person name="Tsui H.-C.T."/>
            <person name="Winkler M.E."/>
        </authorList>
    </citation>
    <scope>NUCLEOTIDE SEQUENCE</scope>
</reference>
<dbReference type="InterPro" id="IPR036754">
    <property type="entry name" value="YbaK/aa-tRNA-synt-asso_dom_sf"/>
</dbReference>
<dbReference type="Gene3D" id="3.90.960.10">
    <property type="entry name" value="YbaK/aminoacyl-tRNA synthetase-associated domain"/>
    <property type="match status" value="1"/>
</dbReference>
<dbReference type="EMBL" id="UINC01017656">
    <property type="protein sequence ID" value="SVA73470.1"/>
    <property type="molecule type" value="Genomic_DNA"/>
</dbReference>
<accession>A0A381Y9B3</accession>
<protein>
    <recommendedName>
        <fullName evidence="1">YbaK/aminoacyl-tRNA synthetase-associated domain-containing protein</fullName>
    </recommendedName>
</protein>
<dbReference type="SUPFAM" id="SSF55826">
    <property type="entry name" value="YbaK/ProRS associated domain"/>
    <property type="match status" value="1"/>
</dbReference>
<evidence type="ECO:0000313" key="2">
    <source>
        <dbReference type="EMBL" id="SVA73470.1"/>
    </source>
</evidence>
<dbReference type="InterPro" id="IPR007214">
    <property type="entry name" value="YbaK/aa-tRNA-synth-assoc-dom"/>
</dbReference>